<proteinExistence type="predicted"/>
<gene>
    <name evidence="1" type="ORF">EIK79_15020</name>
</gene>
<reference evidence="1 2" key="1">
    <citation type="submission" date="2018-11" db="EMBL/GenBank/DDBJ databases">
        <title>Taxonoimc description of Halomarina strain SPP-AMP-1.</title>
        <authorList>
            <person name="Pal Y."/>
            <person name="Srinivasana K."/>
            <person name="Verma A."/>
            <person name="Kumar P."/>
        </authorList>
    </citation>
    <scope>NUCLEOTIDE SEQUENCE [LARGE SCALE GENOMIC DNA]</scope>
    <source>
        <strain evidence="1 2">SPP-AMP-1</strain>
    </source>
</reference>
<evidence type="ECO:0000313" key="1">
    <source>
        <dbReference type="EMBL" id="RRJ28713.1"/>
    </source>
</evidence>
<comment type="caution">
    <text evidence="1">The sequence shown here is derived from an EMBL/GenBank/DDBJ whole genome shotgun (WGS) entry which is preliminary data.</text>
</comment>
<name>A0A3P3R849_9EURY</name>
<dbReference type="AlphaFoldDB" id="A0A3P3R849"/>
<organism evidence="1 2">
    <name type="scientific">Halocatena pleomorpha</name>
    <dbReference type="NCBI Taxonomy" id="1785090"/>
    <lineage>
        <taxon>Archaea</taxon>
        <taxon>Methanobacteriati</taxon>
        <taxon>Methanobacteriota</taxon>
        <taxon>Stenosarchaea group</taxon>
        <taxon>Halobacteria</taxon>
        <taxon>Halobacteriales</taxon>
        <taxon>Natronomonadaceae</taxon>
        <taxon>Halocatena</taxon>
    </lineage>
</organism>
<dbReference type="EMBL" id="RRCH01000033">
    <property type="protein sequence ID" value="RRJ28713.1"/>
    <property type="molecule type" value="Genomic_DNA"/>
</dbReference>
<evidence type="ECO:0000313" key="2">
    <source>
        <dbReference type="Proteomes" id="UP000282322"/>
    </source>
</evidence>
<keyword evidence="2" id="KW-1185">Reference proteome</keyword>
<sequence length="96" mass="11171">MSVSPIDAQPDPRTIAADLRQRLIDEGWPEENITTQITIWGTGNCLVRVWHSVDNEEDAPPEKIEYVQYPDGKIQRKHLELDTLEMWDVIDERTIE</sequence>
<protein>
    <submittedName>
        <fullName evidence="1">Uncharacterized protein</fullName>
    </submittedName>
</protein>
<dbReference type="Proteomes" id="UP000282322">
    <property type="component" value="Unassembled WGS sequence"/>
</dbReference>
<accession>A0A3P3R849</accession>
<dbReference type="RefSeq" id="WP_124956124.1">
    <property type="nucleotide sequence ID" value="NZ_RRCH01000033.1"/>
</dbReference>